<evidence type="ECO:0000313" key="3">
    <source>
        <dbReference type="EMBL" id="MOY40002.1"/>
    </source>
</evidence>
<feature type="compositionally biased region" description="Pro residues" evidence="1">
    <location>
        <begin position="164"/>
        <end position="180"/>
    </location>
</feature>
<reference evidence="3" key="1">
    <citation type="submission" date="2019-04" db="EMBL/GenBank/DDBJ databases">
        <title>An insight into the mialome of Ixodes scapularis.</title>
        <authorList>
            <person name="Ribeiro J.M."/>
            <person name="Mather T.N."/>
            <person name="Karim S."/>
        </authorList>
    </citation>
    <scope>NUCLEOTIDE SEQUENCE</scope>
</reference>
<name>A0A4D5RRR4_IXOSC</name>
<dbReference type="EMBL" id="GHJT01006031">
    <property type="protein sequence ID" value="MOY40002.1"/>
    <property type="molecule type" value="Transcribed_RNA"/>
</dbReference>
<accession>A0A4D5RRR4</accession>
<dbReference type="AlphaFoldDB" id="A0A4D5RRR4"/>
<proteinExistence type="predicted"/>
<protein>
    <submittedName>
        <fullName evidence="3">Putative acid sphingomyelinase and phm5 phosphate metabolism protein</fullName>
    </submittedName>
</protein>
<feature type="chain" id="PRO_5020041939" evidence="2">
    <location>
        <begin position="18"/>
        <end position="193"/>
    </location>
</feature>
<keyword evidence="2" id="KW-0732">Signal</keyword>
<evidence type="ECO:0000256" key="1">
    <source>
        <dbReference type="SAM" id="MobiDB-lite"/>
    </source>
</evidence>
<evidence type="ECO:0000256" key="2">
    <source>
        <dbReference type="SAM" id="SignalP"/>
    </source>
</evidence>
<feature type="region of interest" description="Disordered" evidence="1">
    <location>
        <begin position="132"/>
        <end position="193"/>
    </location>
</feature>
<sequence>MRVSVFLLALCLPAVLLLPARHPRGPNVHREFWRQKLHVIATFFRRLGSEATMIAATNHFLPYCGACKLATSVGTAVQKSRDRSGGKEMVSFSSGTAWQECSGIHERPGVSATASISQLQRRGVLLPWLKPHPRDGTSTQNPAGTCVPRDGVRGANAGRQTGPVPLPPATETPGRNPVPAPSRRRANVGGCCT</sequence>
<feature type="signal peptide" evidence="2">
    <location>
        <begin position="1"/>
        <end position="17"/>
    </location>
</feature>
<dbReference type="OrthoDB" id="282973at2759"/>
<organism evidence="3">
    <name type="scientific">Ixodes scapularis</name>
    <name type="common">Black-legged tick</name>
    <name type="synonym">Deer tick</name>
    <dbReference type="NCBI Taxonomy" id="6945"/>
    <lineage>
        <taxon>Eukaryota</taxon>
        <taxon>Metazoa</taxon>
        <taxon>Ecdysozoa</taxon>
        <taxon>Arthropoda</taxon>
        <taxon>Chelicerata</taxon>
        <taxon>Arachnida</taxon>
        <taxon>Acari</taxon>
        <taxon>Parasitiformes</taxon>
        <taxon>Ixodida</taxon>
        <taxon>Ixodoidea</taxon>
        <taxon>Ixodidae</taxon>
        <taxon>Ixodinae</taxon>
        <taxon>Ixodes</taxon>
    </lineage>
</organism>
<dbReference type="VEuPathDB" id="VectorBase:ISCP_022951"/>